<proteinExistence type="predicted"/>
<evidence type="ECO:0000313" key="2">
    <source>
        <dbReference type="EMBL" id="KAK4649467.1"/>
    </source>
</evidence>
<keyword evidence="3" id="KW-1185">Reference proteome</keyword>
<feature type="region of interest" description="Disordered" evidence="1">
    <location>
        <begin position="401"/>
        <end position="474"/>
    </location>
</feature>
<dbReference type="InterPro" id="IPR053019">
    <property type="entry name" value="GATA_zinc_finger"/>
</dbReference>
<dbReference type="Proteomes" id="UP001322138">
    <property type="component" value="Unassembled WGS sequence"/>
</dbReference>
<evidence type="ECO:0000256" key="1">
    <source>
        <dbReference type="SAM" id="MobiDB-lite"/>
    </source>
</evidence>
<reference evidence="2 3" key="1">
    <citation type="journal article" date="2023" name="bioRxiv">
        <title>High-quality genome assemblies of four members of thePodospora anserinaspecies complex.</title>
        <authorList>
            <person name="Ament-Velasquez S.L."/>
            <person name="Vogan A.A."/>
            <person name="Wallerman O."/>
            <person name="Hartmann F."/>
            <person name="Gautier V."/>
            <person name="Silar P."/>
            <person name="Giraud T."/>
            <person name="Johannesson H."/>
        </authorList>
    </citation>
    <scope>NUCLEOTIDE SEQUENCE [LARGE SCALE GENOMIC DNA]</scope>
    <source>
        <strain evidence="2 3">CBS 112042</strain>
    </source>
</reference>
<feature type="compositionally biased region" description="Acidic residues" evidence="1">
    <location>
        <begin position="845"/>
        <end position="861"/>
    </location>
</feature>
<protein>
    <recommendedName>
        <fullName evidence="4">F-box domain-containing protein</fullName>
    </recommendedName>
</protein>
<dbReference type="PANTHER" id="PTHR23353">
    <property type="entry name" value="RAB-GAP/TBC-RELATED"/>
    <property type="match status" value="1"/>
</dbReference>
<name>A0ABR0G184_9PEZI</name>
<evidence type="ECO:0008006" key="4">
    <source>
        <dbReference type="Google" id="ProtNLM"/>
    </source>
</evidence>
<feature type="compositionally biased region" description="Low complexity" evidence="1">
    <location>
        <begin position="406"/>
        <end position="437"/>
    </location>
</feature>
<sequence length="937" mass="102136">MDTPIEAPSGTPQGNSTQVVTDYIREKDQERNVTPRQGRPLTLLELPVDILQLIVKEITHTNDLTALALTNSALHGLATPLIYSRFDIVWPDGHITATESKSVDALTYGLKTLCLGSAFARTMRRAFPRNTRQLAKFKGNEYAQYIKKFSLGNGPADWVAEYMISKESGTMLGTMVALAIAKMKNLETFIWDMPTGVLSDIFMALASLAEQPDRDCKLSRVWVRWHDNSEQSGNSASQNGNSVAGTTALVPQGSHVTTVGIMLPENAAHPSPRPPVSYANYHCEYPTFSVLPPLTSLTVLDIDEVGYLDEMAILIERSKDTLQELRVGISANAVHKDFAQAWDGPGLRQVDHKAQFPGGSTIGERRLGGVIGVLVGKIYDIRQHRSLRGKMKLVAVAGSATENNASPTTPVSTASSQSPLTGNSSPSSASGPSQTQQSEDDTAADKGQPNASDKKKDWLKGGRGSNPTAGPKKVLDGKLKLQTLELERVTLSLHVCRQALDWTVLTNLTLLDCAQHENLWKMLRKNFQPTSVNNGISLSPNGSRMAASNAPLQYHLALKSIHTDITTLALVNFIRETLAPNTLEVLFLQDRRRDSSPPVPLAEVFKGCLRRHPQSLRKLLLDSSAKPPANPNVANNDNTRWRSWALSTEVVQYLTSGRMVNLRELAVSLEYKDWHTFLQRLFNLQQLRSLNIAHVADYPGGKLEPRELAHQIADIITLRLEIRLCYVGVGSKCFEMLESRETGSSSAADSSGGTTTPDISAPPAIANPFTGQMNGIFSNNGFNNINAGATSANGVDLGDAEDTSEDENDHQSDNSDEQSENGEDEGELEEEDEDDDNTPTTATSDPEETQSEDDGDEDDDQTTGTGIGGTTAGTNSNNANNNNNNNNSNSNNNSADLVDEYDDGWVESGANSVKLRLREILFYDDKVAIFKARHGKL</sequence>
<feature type="compositionally biased region" description="Low complexity" evidence="1">
    <location>
        <begin position="872"/>
        <end position="895"/>
    </location>
</feature>
<dbReference type="PANTHER" id="PTHR23353:SF23">
    <property type="entry name" value="PROTEIN HAIRLESS"/>
    <property type="match status" value="1"/>
</dbReference>
<evidence type="ECO:0000313" key="3">
    <source>
        <dbReference type="Proteomes" id="UP001322138"/>
    </source>
</evidence>
<feature type="compositionally biased region" description="Acidic residues" evidence="1">
    <location>
        <begin position="798"/>
        <end position="837"/>
    </location>
</feature>
<gene>
    <name evidence="2" type="ORF">QC761_119170</name>
</gene>
<organism evidence="2 3">
    <name type="scientific">Podospora bellae-mahoneyi</name>
    <dbReference type="NCBI Taxonomy" id="2093777"/>
    <lineage>
        <taxon>Eukaryota</taxon>
        <taxon>Fungi</taxon>
        <taxon>Dikarya</taxon>
        <taxon>Ascomycota</taxon>
        <taxon>Pezizomycotina</taxon>
        <taxon>Sordariomycetes</taxon>
        <taxon>Sordariomycetidae</taxon>
        <taxon>Sordariales</taxon>
        <taxon>Podosporaceae</taxon>
        <taxon>Podospora</taxon>
    </lineage>
</organism>
<feature type="compositionally biased region" description="Low complexity" evidence="1">
    <location>
        <begin position="743"/>
        <end position="756"/>
    </location>
</feature>
<dbReference type="EMBL" id="JAFFGZ010000001">
    <property type="protein sequence ID" value="KAK4649467.1"/>
    <property type="molecule type" value="Genomic_DNA"/>
</dbReference>
<dbReference type="GeneID" id="87894682"/>
<dbReference type="RefSeq" id="XP_062738442.1">
    <property type="nucleotide sequence ID" value="XM_062875200.1"/>
</dbReference>
<feature type="region of interest" description="Disordered" evidence="1">
    <location>
        <begin position="792"/>
        <end position="896"/>
    </location>
</feature>
<accession>A0ABR0G184</accession>
<comment type="caution">
    <text evidence="2">The sequence shown here is derived from an EMBL/GenBank/DDBJ whole genome shotgun (WGS) entry which is preliminary data.</text>
</comment>
<feature type="region of interest" description="Disordered" evidence="1">
    <location>
        <begin position="743"/>
        <end position="767"/>
    </location>
</feature>